<dbReference type="AlphaFoldDB" id="A0AAE1PT10"/>
<evidence type="ECO:0000313" key="2">
    <source>
        <dbReference type="EMBL" id="KAK4312487.1"/>
    </source>
</evidence>
<organism evidence="2 3">
    <name type="scientific">Petrolisthes manimaculis</name>
    <dbReference type="NCBI Taxonomy" id="1843537"/>
    <lineage>
        <taxon>Eukaryota</taxon>
        <taxon>Metazoa</taxon>
        <taxon>Ecdysozoa</taxon>
        <taxon>Arthropoda</taxon>
        <taxon>Crustacea</taxon>
        <taxon>Multicrustacea</taxon>
        <taxon>Malacostraca</taxon>
        <taxon>Eumalacostraca</taxon>
        <taxon>Eucarida</taxon>
        <taxon>Decapoda</taxon>
        <taxon>Pleocyemata</taxon>
        <taxon>Anomura</taxon>
        <taxon>Galatheoidea</taxon>
        <taxon>Porcellanidae</taxon>
        <taxon>Petrolisthes</taxon>
    </lineage>
</organism>
<feature type="compositionally biased region" description="Basic and acidic residues" evidence="1">
    <location>
        <begin position="9"/>
        <end position="21"/>
    </location>
</feature>
<evidence type="ECO:0000256" key="1">
    <source>
        <dbReference type="SAM" id="MobiDB-lite"/>
    </source>
</evidence>
<reference evidence="2" key="1">
    <citation type="submission" date="2023-11" db="EMBL/GenBank/DDBJ databases">
        <title>Genome assemblies of two species of porcelain crab, Petrolisthes cinctipes and Petrolisthes manimaculis (Anomura: Porcellanidae).</title>
        <authorList>
            <person name="Angst P."/>
        </authorList>
    </citation>
    <scope>NUCLEOTIDE SEQUENCE</scope>
    <source>
        <strain evidence="2">PB745_02</strain>
        <tissue evidence="2">Gill</tissue>
    </source>
</reference>
<proteinExistence type="predicted"/>
<evidence type="ECO:0000313" key="3">
    <source>
        <dbReference type="Proteomes" id="UP001292094"/>
    </source>
</evidence>
<comment type="caution">
    <text evidence="2">The sequence shown here is derived from an EMBL/GenBank/DDBJ whole genome shotgun (WGS) entry which is preliminary data.</text>
</comment>
<dbReference type="EMBL" id="JAWZYT010001408">
    <property type="protein sequence ID" value="KAK4312487.1"/>
    <property type="molecule type" value="Genomic_DNA"/>
</dbReference>
<accession>A0AAE1PT10</accession>
<feature type="region of interest" description="Disordered" evidence="1">
    <location>
        <begin position="1"/>
        <end position="52"/>
    </location>
</feature>
<gene>
    <name evidence="2" type="ORF">Pmani_016079</name>
</gene>
<sequence>MRQHTTPEAPRRKEAKREPCHRSNTKFHKGQTPHSATRGSPTLRRAMPHMPLWPSGEMCHSLLRKTQVFLRGSQIPRLSSLLPRLQRL</sequence>
<protein>
    <submittedName>
        <fullName evidence="2">Uncharacterized protein</fullName>
    </submittedName>
</protein>
<keyword evidence="3" id="KW-1185">Reference proteome</keyword>
<name>A0AAE1PT10_9EUCA</name>
<dbReference type="Proteomes" id="UP001292094">
    <property type="component" value="Unassembled WGS sequence"/>
</dbReference>